<evidence type="ECO:0000313" key="1">
    <source>
        <dbReference type="EMBL" id="NKY37879.1"/>
    </source>
</evidence>
<evidence type="ECO:0000313" key="2">
    <source>
        <dbReference type="Proteomes" id="UP000565715"/>
    </source>
</evidence>
<dbReference type="EMBL" id="JAAXOO010000011">
    <property type="protein sequence ID" value="NKY37879.1"/>
    <property type="molecule type" value="Genomic_DNA"/>
</dbReference>
<dbReference type="Proteomes" id="UP000565715">
    <property type="component" value="Unassembled WGS sequence"/>
</dbReference>
<reference evidence="1 2" key="1">
    <citation type="submission" date="2020-04" db="EMBL/GenBank/DDBJ databases">
        <title>MicrobeNet Type strains.</title>
        <authorList>
            <person name="Nicholson A.C."/>
        </authorList>
    </citation>
    <scope>NUCLEOTIDE SEQUENCE [LARGE SCALE GENOMIC DNA]</scope>
    <source>
        <strain evidence="1 2">DSM 45078</strain>
    </source>
</reference>
<sequence length="258" mass="25789">MFCLAALIPSPPVLVPELCGGAAPAGAAAPVAPGEPAVAALRAAVLTIGRELAGVASQWTVLGVDATDQEYDSGVRGTFRGFGPDVAVSLGGPPGTSGPDPGLPLAVLIAGWLRGEVAPAALVRAQLLAAGSSPARCAEAGAELRAELDSVDEPRAVLIVADGAATLSKAAPGYFDPRAEGVQTGLERALSAGDRAALLDLDPALCAELMLSGRAAYQALAGLFAGDPEPPVVAEWYRGAPYGVGYYGGLWRPGGSGR</sequence>
<gene>
    <name evidence="1" type="ORF">HGA13_33155</name>
</gene>
<keyword evidence="2" id="KW-1185">Reference proteome</keyword>
<dbReference type="Gene3D" id="3.40.830.10">
    <property type="entry name" value="LigB-like"/>
    <property type="match status" value="1"/>
</dbReference>
<name>A0A846XRV3_9NOCA</name>
<comment type="caution">
    <text evidence="1">The sequence shown here is derived from an EMBL/GenBank/DDBJ whole genome shotgun (WGS) entry which is preliminary data.</text>
</comment>
<proteinExistence type="predicted"/>
<accession>A0A846XRV3</accession>
<dbReference type="RefSeq" id="WP_068050074.1">
    <property type="nucleotide sequence ID" value="NZ_JAAXOO010000011.1"/>
</dbReference>
<organism evidence="1 2">
    <name type="scientific">Nocardia speluncae</name>
    <dbReference type="NCBI Taxonomy" id="419477"/>
    <lineage>
        <taxon>Bacteria</taxon>
        <taxon>Bacillati</taxon>
        <taxon>Actinomycetota</taxon>
        <taxon>Actinomycetes</taxon>
        <taxon>Mycobacteriales</taxon>
        <taxon>Nocardiaceae</taxon>
        <taxon>Nocardia</taxon>
    </lineage>
</organism>
<protein>
    <submittedName>
        <fullName evidence="1">Uncharacterized protein</fullName>
    </submittedName>
</protein>
<dbReference type="AlphaFoldDB" id="A0A846XRV3"/>